<name>A0A2M8LEQ5_9BACT</name>
<proteinExistence type="predicted"/>
<protein>
    <submittedName>
        <fullName evidence="1">Uncharacterized protein</fullName>
    </submittedName>
</protein>
<dbReference type="EMBL" id="PFET01000009">
    <property type="protein sequence ID" value="PJE75866.1"/>
    <property type="molecule type" value="Genomic_DNA"/>
</dbReference>
<gene>
    <name evidence="1" type="ORF">COV04_02890</name>
</gene>
<dbReference type="Proteomes" id="UP000231152">
    <property type="component" value="Unassembled WGS sequence"/>
</dbReference>
<accession>A0A2M8LEQ5</accession>
<comment type="caution">
    <text evidence="1">The sequence shown here is derived from an EMBL/GenBank/DDBJ whole genome shotgun (WGS) entry which is preliminary data.</text>
</comment>
<reference evidence="1 2" key="1">
    <citation type="submission" date="2017-09" db="EMBL/GenBank/DDBJ databases">
        <title>Depth-based differentiation of microbial function through sediment-hosted aquifers and enrichment of novel symbionts in the deep terrestrial subsurface.</title>
        <authorList>
            <person name="Probst A.J."/>
            <person name="Ladd B."/>
            <person name="Jarett J.K."/>
            <person name="Geller-Mcgrath D.E."/>
            <person name="Sieber C.M."/>
            <person name="Emerson J.B."/>
            <person name="Anantharaman K."/>
            <person name="Thomas B.C."/>
            <person name="Malmstrom R."/>
            <person name="Stieglmeier M."/>
            <person name="Klingl A."/>
            <person name="Woyke T."/>
            <person name="Ryan C.M."/>
            <person name="Banfield J.F."/>
        </authorList>
    </citation>
    <scope>NUCLEOTIDE SEQUENCE [LARGE SCALE GENOMIC DNA]</scope>
    <source>
        <strain evidence="1">CG10_big_fil_rev_8_21_14_0_10_48_11</strain>
    </source>
</reference>
<evidence type="ECO:0000313" key="1">
    <source>
        <dbReference type="EMBL" id="PJE75866.1"/>
    </source>
</evidence>
<sequence>MSNIIKRGVSIAVTATTILWSIGAGFAPLATRAASAGDLIKMDGSTSVYYLGTDGLRYVFPNSKTYFTWYSDFSSVVTVSQSEMQSYHIKGNITYRPGTRLVKITTDPHVYAVEPGGTLRWIENESIATTLYGSNWASLVDDVPDEFFVNYTLGSSISTNSYPTGSLIKQASSNDVYYVDGSSKRMVTAAGFTANKFQSKDVLVADDSVFNALSTGSQINSADTSIWNLTGGASTSTPGGSGLTVALAADTAAPGIQAAGTAYNKSTKLNLTASADGSVNVTGIVLTRQGLSQDSTFSGVGIYDATGRRYGNVVTFGDTKANVLFPNDPLVVPAGQTVSVWAKTNIAASTSLSGTYAIAVLSAADVKTTATVSGSFPVSGNGFSLIPTSGSVATVTITSQTLAGGTSTSPTQIDQGSTNLDVQKFRIAETTGQEGATLNHLTVFNNGSAADGDYTNIRLKDQNGNVLATVATATSGKVNFDLSASPYTIPKGTQRDFTLSVDVPGVSNSAGRTLDFTVQNDYDLEIYGTSTGSGILPTAAGSSTFPIGDGSGADVGNYVQFKTGSMIISRSSDSPSAKVAPGATNVLLASFDVKAFGEDIEVQKLTWQITSDGSTALANGSTCLTGTVKINNGNDSTVYTSSATGATIYYSTPGTASCSTTLTTGTGSGVAGTQQTLNTYYTVKAGTTGKLKFYVDINSAAVSTDSYAVRITGFYARRVSTNNYITDTSTVTGIQRQVDTSSLTISSNSSYNPTNLVKGGSNLKIGSFNVQAGAAEGVNLTTMGVLIGTNNGTSTAAAVFTTAAVPTGISNVNLKIGETAFGTPISSVTAGSTDSFSGNAVVPASGTVQVDVYADVSTAFNPYTSGSDILSTKLSVTAGVGQSSQTTKTATATQGQSITMTANGTLLLQSDAAGTPIQQVVTASQIDVPLLTLKVSENTNAEDLTLNKLYLAFTNGSGNYQDVKLFNGSTQVGSTAQIVSGEVRFTGLGFVVVKSDSAKVLTVKATATGSGVQTPGQQTFVAPTYFEYVGNSSGTTVRASGGVTSATSSASTTLTVNDSSQFTVGQKVAIDLNNDGVVTSGGTETNSGSGFTVSAAPTSTTLTLGTAATVTVAGGRVIIYDATITPAATNLQFQSNTLINHNVEPVVTVASVSGTAGSTSQSIADFNIAATGTRDLIINALQVKTSGSYLAPVTSVAANSDPCTTSGVITVSQKTTVPVDLYQVIVTTGNTASDTVTVKSGSGTTTLETFTGVNTTSKTAIIALTSKYVTIADGSTTCSGGVPAGTIILTAGTNSAGLYDMQLWQNGQAKTVSFFVNDGTDNILANAPTARIASGSVVTFLLSSPITISRGSSTDFVVKANTSAVRTGATTTNPLTYQLYLDGQAGKGQWLGASAAIDSTQTLGGVRWDYTDVNGKYGSTGTTTAGTFATTTSGQATILNVSTGNQVMDVTDYYPVTGQLNQY</sequence>
<organism evidence="1 2">
    <name type="scientific">Candidatus Uhrbacteria bacterium CG10_big_fil_rev_8_21_14_0_10_48_11</name>
    <dbReference type="NCBI Taxonomy" id="1975037"/>
    <lineage>
        <taxon>Bacteria</taxon>
        <taxon>Candidatus Uhriibacteriota</taxon>
    </lineage>
</organism>
<evidence type="ECO:0000313" key="2">
    <source>
        <dbReference type="Proteomes" id="UP000231152"/>
    </source>
</evidence>